<dbReference type="PROSITE" id="PS50096">
    <property type="entry name" value="IQ"/>
    <property type="match status" value="2"/>
</dbReference>
<sequence>MNRSTERAFPRPFLSLQSQGRQGSGSRKLPNQDIDTMSRIISHNLKSKGKLYKLPRPSVGVVESSARVKQWNTSQGLSRRVIKRRSPNFNNSKGFSRICCNQRLSEENKASLSRTINQLPLETGRNGGIKMEKGDFFSNKRSGPNLHNLRYFSNMLDHSRSPESSRPIQKRLAEFYIKRHLRQKKAISHSRISRSIETARKMVISHFKEKYNIKANQKERRRFKNMEISMKNRVFLKENLRRADTLTPEGKRLVLHNYANLSRGLWKRYVQSSFHTNAIVIQKNVRGFLQRLKFKHLLYIREASARMIQKKWKDSRWKRLVPKMMLNHKNKAATKIQKVVKGYFLRKKIYKQIFLQKQEELAICHAQLKQKEMAFLAEEDKQKELIQISVEEETKVEQEILEQESPRKRKKKVNPAIGKVKAVVPHATRRTSSFASKKSANCD</sequence>
<evidence type="ECO:0000313" key="3">
    <source>
        <dbReference type="Proteomes" id="UP001295684"/>
    </source>
</evidence>
<organism evidence="2 3">
    <name type="scientific">Euplotes crassus</name>
    <dbReference type="NCBI Taxonomy" id="5936"/>
    <lineage>
        <taxon>Eukaryota</taxon>
        <taxon>Sar</taxon>
        <taxon>Alveolata</taxon>
        <taxon>Ciliophora</taxon>
        <taxon>Intramacronucleata</taxon>
        <taxon>Spirotrichea</taxon>
        <taxon>Hypotrichia</taxon>
        <taxon>Euplotida</taxon>
        <taxon>Euplotidae</taxon>
        <taxon>Moneuplotes</taxon>
    </lineage>
</organism>
<evidence type="ECO:0000256" key="1">
    <source>
        <dbReference type="SAM" id="MobiDB-lite"/>
    </source>
</evidence>
<feature type="compositionally biased region" description="Low complexity" evidence="1">
    <location>
        <begin position="14"/>
        <end position="27"/>
    </location>
</feature>
<dbReference type="InterPro" id="IPR000048">
    <property type="entry name" value="IQ_motif_EF-hand-BS"/>
</dbReference>
<feature type="region of interest" description="Disordered" evidence="1">
    <location>
        <begin position="400"/>
        <end position="443"/>
    </location>
</feature>
<reference evidence="2" key="1">
    <citation type="submission" date="2023-07" db="EMBL/GenBank/DDBJ databases">
        <authorList>
            <consortium name="AG Swart"/>
            <person name="Singh M."/>
            <person name="Singh A."/>
            <person name="Seah K."/>
            <person name="Emmerich C."/>
        </authorList>
    </citation>
    <scope>NUCLEOTIDE SEQUENCE</scope>
    <source>
        <strain evidence="2">DP1</strain>
    </source>
</reference>
<protein>
    <submittedName>
        <fullName evidence="2">Uncharacterized protein</fullName>
    </submittedName>
</protein>
<evidence type="ECO:0000313" key="2">
    <source>
        <dbReference type="EMBL" id="CAI2366511.1"/>
    </source>
</evidence>
<dbReference type="SMART" id="SM00015">
    <property type="entry name" value="IQ"/>
    <property type="match status" value="2"/>
</dbReference>
<proteinExistence type="predicted"/>
<name>A0AAD1UEI2_EUPCR</name>
<dbReference type="Gene3D" id="1.20.5.190">
    <property type="match status" value="1"/>
</dbReference>
<feature type="compositionally biased region" description="Polar residues" evidence="1">
    <location>
        <begin position="430"/>
        <end position="443"/>
    </location>
</feature>
<dbReference type="EMBL" id="CAMPGE010007595">
    <property type="protein sequence ID" value="CAI2366511.1"/>
    <property type="molecule type" value="Genomic_DNA"/>
</dbReference>
<accession>A0AAD1UEI2</accession>
<feature type="region of interest" description="Disordered" evidence="1">
    <location>
        <begin position="1"/>
        <end position="34"/>
    </location>
</feature>
<dbReference type="Pfam" id="PF00612">
    <property type="entry name" value="IQ"/>
    <property type="match status" value="2"/>
</dbReference>
<comment type="caution">
    <text evidence="2">The sequence shown here is derived from an EMBL/GenBank/DDBJ whole genome shotgun (WGS) entry which is preliminary data.</text>
</comment>
<dbReference type="Proteomes" id="UP001295684">
    <property type="component" value="Unassembled WGS sequence"/>
</dbReference>
<gene>
    <name evidence="2" type="ORF">ECRASSUSDP1_LOCUS7784</name>
</gene>
<dbReference type="AlphaFoldDB" id="A0AAD1UEI2"/>
<keyword evidence="3" id="KW-1185">Reference proteome</keyword>